<organism evidence="4 5">
    <name type="scientific">Jannaschia ovalis</name>
    <dbReference type="NCBI Taxonomy" id="3038773"/>
    <lineage>
        <taxon>Bacteria</taxon>
        <taxon>Pseudomonadati</taxon>
        <taxon>Pseudomonadota</taxon>
        <taxon>Alphaproteobacteria</taxon>
        <taxon>Rhodobacterales</taxon>
        <taxon>Roseobacteraceae</taxon>
        <taxon>Jannaschia</taxon>
    </lineage>
</organism>
<dbReference type="InterPro" id="IPR013517">
    <property type="entry name" value="FG-GAP"/>
</dbReference>
<dbReference type="Gene3D" id="2.130.10.130">
    <property type="entry name" value="Integrin alpha, N-terminal"/>
    <property type="match status" value="1"/>
</dbReference>
<dbReference type="RefSeq" id="WP_279967182.1">
    <property type="nucleotide sequence ID" value="NZ_CP122537.1"/>
</dbReference>
<sequence>MRWALALAALAAPAAADPRFEPVAVPAHVYAGGWEHFVGGGVAVFDCDGDALPEIAAAGGTKPVTLLANRGGMVFERAPLPEITGASGVYALDLDADGARDLMVLRVGPNVFLKGDGACGFAVHDFGLPDGGAAWTTAFSATWEAGAPSPTLAFGNYVDRADPEGPFGACDDNLLLRPGAEGWTQTVLTPGFCALSALFSDEDRDGVPTLRLSNDRHYYIREGAEQLWSLTENRFLGPADGFEAPSIWGMGIASRDITGDGRPDLVLTSMGDQLTMLSTPDGHAMAPFDLGTFAQRPHVGEDGRPSTGWHAEWGDVDNDGDADLFIAKGNVDQMPGMAMADPNNLLLNEGAAFREVSVAAGVATTERSRGAALADLDGDGRLDLVVVNRRAPMEVWRNASAAGQAVAVTLSQDGANPEALGAWVELRTEAGLQSQEVTLGGGHAGGATGPLHFGLGAAKAAEIRVTWPDGTVGPWRVVRPGRVTLRR</sequence>
<proteinExistence type="predicted"/>
<evidence type="ECO:0000256" key="2">
    <source>
        <dbReference type="SAM" id="SignalP"/>
    </source>
</evidence>
<dbReference type="Pfam" id="PF07593">
    <property type="entry name" value="UnbV_ASPIC"/>
    <property type="match status" value="1"/>
</dbReference>
<dbReference type="SUPFAM" id="SSF69318">
    <property type="entry name" value="Integrin alpha N-terminal domain"/>
    <property type="match status" value="1"/>
</dbReference>
<evidence type="ECO:0000313" key="4">
    <source>
        <dbReference type="EMBL" id="WGH80135.1"/>
    </source>
</evidence>
<dbReference type="EMBL" id="CP122537">
    <property type="protein sequence ID" value="WGH80135.1"/>
    <property type="molecule type" value="Genomic_DNA"/>
</dbReference>
<evidence type="ECO:0000313" key="5">
    <source>
        <dbReference type="Proteomes" id="UP001243420"/>
    </source>
</evidence>
<dbReference type="InterPro" id="IPR028994">
    <property type="entry name" value="Integrin_alpha_N"/>
</dbReference>
<dbReference type="Pfam" id="PF13517">
    <property type="entry name" value="FG-GAP_3"/>
    <property type="match status" value="2"/>
</dbReference>
<reference evidence="4 5" key="1">
    <citation type="submission" date="2023-04" db="EMBL/GenBank/DDBJ databases">
        <title>Jannaschia ovalis sp. nov., a marine bacterium isolated from sea tidal flat.</title>
        <authorList>
            <person name="Kwon D.Y."/>
            <person name="Kim J.-J."/>
        </authorList>
    </citation>
    <scope>NUCLEOTIDE SEQUENCE [LARGE SCALE GENOMIC DNA]</scope>
    <source>
        <strain evidence="4 5">GRR-S6-38</strain>
    </source>
</reference>
<keyword evidence="1 2" id="KW-0732">Signal</keyword>
<dbReference type="InterPro" id="IPR011519">
    <property type="entry name" value="UnbV_ASPIC"/>
</dbReference>
<feature type="signal peptide" evidence="2">
    <location>
        <begin position="1"/>
        <end position="16"/>
    </location>
</feature>
<feature type="chain" id="PRO_5047313313" evidence="2">
    <location>
        <begin position="17"/>
        <end position="487"/>
    </location>
</feature>
<dbReference type="Proteomes" id="UP001243420">
    <property type="component" value="Chromosome"/>
</dbReference>
<gene>
    <name evidence="4" type="ORF">P8627_07680</name>
</gene>
<name>A0ABY8LJ01_9RHOB</name>
<dbReference type="PANTHER" id="PTHR16026:SF0">
    <property type="entry name" value="CARTILAGE ACIDIC PROTEIN 1"/>
    <property type="match status" value="1"/>
</dbReference>
<dbReference type="InterPro" id="IPR027039">
    <property type="entry name" value="Crtac1"/>
</dbReference>
<evidence type="ECO:0000259" key="3">
    <source>
        <dbReference type="Pfam" id="PF07593"/>
    </source>
</evidence>
<keyword evidence="5" id="KW-1185">Reference proteome</keyword>
<feature type="domain" description="ASPIC/UnbV" evidence="3">
    <location>
        <begin position="419"/>
        <end position="482"/>
    </location>
</feature>
<dbReference type="PANTHER" id="PTHR16026">
    <property type="entry name" value="CARTILAGE ACIDIC PROTEIN 1"/>
    <property type="match status" value="1"/>
</dbReference>
<accession>A0ABY8LJ01</accession>
<protein>
    <submittedName>
        <fullName evidence="4">CRTAC1 family protein</fullName>
    </submittedName>
</protein>
<evidence type="ECO:0000256" key="1">
    <source>
        <dbReference type="ARBA" id="ARBA00022729"/>
    </source>
</evidence>